<organism evidence="2 3">
    <name type="scientific">Paramicrosporidium saccamoebae</name>
    <dbReference type="NCBI Taxonomy" id="1246581"/>
    <lineage>
        <taxon>Eukaryota</taxon>
        <taxon>Fungi</taxon>
        <taxon>Fungi incertae sedis</taxon>
        <taxon>Cryptomycota</taxon>
        <taxon>Cryptomycota incertae sedis</taxon>
        <taxon>Paramicrosporidium</taxon>
    </lineage>
</organism>
<evidence type="ECO:0000259" key="1">
    <source>
        <dbReference type="PROSITE" id="PS50238"/>
    </source>
</evidence>
<sequence length="201" mass="23029">MSRIFRLARGIGVNDSDRKSVCSPSRFRVSLPVRHLCIPRYDRGLPLIPDGENDTVLPAVRIFGAEIEKAVPTGEVPTQIERVVQCLKDTGLHEEGIFRLSPDSVQVEQIRMSMDRVEYSDNRKRVTYIENNILSELSTQRRDLLALLMDLLRVTSEHAEFNKMHPRNLAAVWTPNLVRCESLEEELKFLATSQKFIEVLI</sequence>
<evidence type="ECO:0000313" key="2">
    <source>
        <dbReference type="EMBL" id="PJF19384.1"/>
    </source>
</evidence>
<name>A0A2H9TNR0_9FUNG</name>
<dbReference type="OrthoDB" id="19923at2759"/>
<dbReference type="AlphaFoldDB" id="A0A2H9TNR0"/>
<dbReference type="Gene3D" id="1.10.555.10">
    <property type="entry name" value="Rho GTPase activation protein"/>
    <property type="match status" value="2"/>
</dbReference>
<dbReference type="PROSITE" id="PS50238">
    <property type="entry name" value="RHOGAP"/>
    <property type="match status" value="1"/>
</dbReference>
<dbReference type="PANTHER" id="PTHR45808">
    <property type="entry name" value="RHO GTPASE-ACTIVATING PROTEIN 68F"/>
    <property type="match status" value="1"/>
</dbReference>
<dbReference type="Pfam" id="PF00620">
    <property type="entry name" value="RhoGAP"/>
    <property type="match status" value="2"/>
</dbReference>
<dbReference type="EMBL" id="MTSL01000065">
    <property type="protein sequence ID" value="PJF19384.1"/>
    <property type="molecule type" value="Genomic_DNA"/>
</dbReference>
<dbReference type="GO" id="GO:0007264">
    <property type="term" value="P:small GTPase-mediated signal transduction"/>
    <property type="evidence" value="ECO:0007669"/>
    <property type="project" value="TreeGrafter"/>
</dbReference>
<evidence type="ECO:0000313" key="3">
    <source>
        <dbReference type="Proteomes" id="UP000240830"/>
    </source>
</evidence>
<dbReference type="STRING" id="1246581.A0A2H9TNR0"/>
<keyword evidence="3" id="KW-1185">Reference proteome</keyword>
<dbReference type="InterPro" id="IPR000198">
    <property type="entry name" value="RhoGAP_dom"/>
</dbReference>
<dbReference type="GO" id="GO:0005096">
    <property type="term" value="F:GTPase activator activity"/>
    <property type="evidence" value="ECO:0007669"/>
    <property type="project" value="TreeGrafter"/>
</dbReference>
<feature type="domain" description="Rho-GAP" evidence="1">
    <location>
        <begin position="1"/>
        <end position="201"/>
    </location>
</feature>
<reference evidence="2 3" key="1">
    <citation type="submission" date="2016-10" db="EMBL/GenBank/DDBJ databases">
        <title>The genome of Paramicrosporidium saccamoebae is the missing link in understanding Cryptomycota and Microsporidia evolution.</title>
        <authorList>
            <person name="Quandt C.A."/>
            <person name="Beaudet D."/>
            <person name="Corsaro D."/>
            <person name="Michel R."/>
            <person name="Corradi N."/>
            <person name="James T."/>
        </authorList>
    </citation>
    <scope>NUCLEOTIDE SEQUENCE [LARGE SCALE GENOMIC DNA]</scope>
    <source>
        <strain evidence="2 3">KSL3</strain>
    </source>
</reference>
<dbReference type="Proteomes" id="UP000240830">
    <property type="component" value="Unassembled WGS sequence"/>
</dbReference>
<feature type="non-terminal residue" evidence="2">
    <location>
        <position position="201"/>
    </location>
</feature>
<dbReference type="PANTHER" id="PTHR45808:SF2">
    <property type="entry name" value="RHO GTPASE-ACTIVATING PROTEIN 68F"/>
    <property type="match status" value="1"/>
</dbReference>
<dbReference type="SMART" id="SM00324">
    <property type="entry name" value="RhoGAP"/>
    <property type="match status" value="1"/>
</dbReference>
<protein>
    <recommendedName>
        <fullName evidence="1">Rho-GAP domain-containing protein</fullName>
    </recommendedName>
</protein>
<gene>
    <name evidence="2" type="ORF">PSACC_00850</name>
</gene>
<proteinExistence type="predicted"/>
<accession>A0A2H9TNR0</accession>
<dbReference type="GO" id="GO:0005737">
    <property type="term" value="C:cytoplasm"/>
    <property type="evidence" value="ECO:0007669"/>
    <property type="project" value="TreeGrafter"/>
</dbReference>
<dbReference type="InterPro" id="IPR008936">
    <property type="entry name" value="Rho_GTPase_activation_prot"/>
</dbReference>
<comment type="caution">
    <text evidence="2">The sequence shown here is derived from an EMBL/GenBank/DDBJ whole genome shotgun (WGS) entry which is preliminary data.</text>
</comment>
<dbReference type="SUPFAM" id="SSF48350">
    <property type="entry name" value="GTPase activation domain, GAP"/>
    <property type="match status" value="1"/>
</dbReference>